<protein>
    <recommendedName>
        <fullName evidence="2">DUF659 domain-containing protein</fullName>
    </recommendedName>
</protein>
<reference evidence="1" key="1">
    <citation type="journal article" date="2007" name="PLoS ONE">
        <title>The first genome sequence of an elite grapevine cultivar (Pinot noir Vitis vinifera L.): coping with a highly heterozygous genome.</title>
        <authorList>
            <person name="Velasco R."/>
            <person name="Zharkikh A."/>
            <person name="Troggio M."/>
            <person name="Cartwright D.A."/>
            <person name="Cestaro A."/>
            <person name="Pruss D."/>
            <person name="Pindo M."/>
            <person name="FitzGerald L.M."/>
            <person name="Vezzulli S."/>
            <person name="Reid J."/>
            <person name="Malacarne G."/>
            <person name="Iliev D."/>
            <person name="Coppola G."/>
            <person name="Wardell B."/>
            <person name="Micheletti D."/>
            <person name="Macalma T."/>
            <person name="Facci M."/>
            <person name="Mitchell J.T."/>
            <person name="Perazzolli M."/>
            <person name="Eldredge G."/>
            <person name="Gatto P."/>
            <person name="Oyzerski R."/>
            <person name="Moretto M."/>
            <person name="Gutin N."/>
            <person name="Stefanini M."/>
            <person name="Chen Y."/>
            <person name="Segala C."/>
            <person name="Davenport C."/>
            <person name="Dematte L."/>
            <person name="Mraz A."/>
            <person name="Battilana J."/>
            <person name="Stormo K."/>
            <person name="Costa F."/>
            <person name="Tao Q."/>
            <person name="Si-Ammour A."/>
            <person name="Harkins T."/>
            <person name="Lackey A."/>
            <person name="Perbost C."/>
            <person name="Taillon B."/>
            <person name="Stella A."/>
            <person name="Solovyev V."/>
            <person name="Fawcett J.A."/>
            <person name="Sterck L."/>
            <person name="Vandepoele K."/>
            <person name="Grando S.M."/>
            <person name="Toppo S."/>
            <person name="Moser C."/>
            <person name="Lanchbury J."/>
            <person name="Bogden R."/>
            <person name="Skolnick M."/>
            <person name="Sgaramella V."/>
            <person name="Bhatnagar S.K."/>
            <person name="Fontana P."/>
            <person name="Gutin A."/>
            <person name="Van de Peer Y."/>
            <person name="Salamini F."/>
            <person name="Viola R."/>
        </authorList>
    </citation>
    <scope>NUCLEOTIDE SEQUENCE</scope>
</reference>
<name>A5ANV8_VITVI</name>
<evidence type="ECO:0000313" key="1">
    <source>
        <dbReference type="EMBL" id="CAN64752.1"/>
    </source>
</evidence>
<dbReference type="EMBL" id="AM431018">
    <property type="protein sequence ID" value="CAN64752.1"/>
    <property type="molecule type" value="Genomic_DNA"/>
</dbReference>
<accession>A5ANV8</accession>
<proteinExistence type="predicted"/>
<dbReference type="AlphaFoldDB" id="A5ANV8"/>
<sequence length="131" mass="15344">MGVNDTYLIDEDDDDENISDQDVYMYPTYMHPNERDAYRSTVHASKATKCEHQQYENIVEINSVAPQKANSHHFRNMIIGAQQVEMGIKPSSPYEIKNKYLEMEVYVNQQREKWKTYQSTIMSDGWTGPQN</sequence>
<evidence type="ECO:0008006" key="2">
    <source>
        <dbReference type="Google" id="ProtNLM"/>
    </source>
</evidence>
<organism evidence="1">
    <name type="scientific">Vitis vinifera</name>
    <name type="common">Grape</name>
    <dbReference type="NCBI Taxonomy" id="29760"/>
    <lineage>
        <taxon>Eukaryota</taxon>
        <taxon>Viridiplantae</taxon>
        <taxon>Streptophyta</taxon>
        <taxon>Embryophyta</taxon>
        <taxon>Tracheophyta</taxon>
        <taxon>Spermatophyta</taxon>
        <taxon>Magnoliopsida</taxon>
        <taxon>eudicotyledons</taxon>
        <taxon>Gunneridae</taxon>
        <taxon>Pentapetalae</taxon>
        <taxon>rosids</taxon>
        <taxon>Vitales</taxon>
        <taxon>Vitaceae</taxon>
        <taxon>Viteae</taxon>
        <taxon>Vitis</taxon>
    </lineage>
</organism>
<gene>
    <name evidence="1" type="ORF">VITISV_008541</name>
</gene>